<comment type="caution">
    <text evidence="8">Lacks conserved residue(s) required for the propagation of feature annotation.</text>
</comment>
<reference evidence="11" key="1">
    <citation type="submission" date="2021-09" db="EMBL/GenBank/DDBJ databases">
        <authorList>
            <consortium name="AG Swart"/>
            <person name="Singh M."/>
            <person name="Singh A."/>
            <person name="Seah K."/>
            <person name="Emmerich C."/>
        </authorList>
    </citation>
    <scope>NUCLEOTIDE SEQUENCE</scope>
    <source>
        <strain evidence="11">ATCC30299</strain>
    </source>
</reference>
<organism evidence="11 12">
    <name type="scientific">Blepharisma stoltei</name>
    <dbReference type="NCBI Taxonomy" id="1481888"/>
    <lineage>
        <taxon>Eukaryota</taxon>
        <taxon>Sar</taxon>
        <taxon>Alveolata</taxon>
        <taxon>Ciliophora</taxon>
        <taxon>Postciliodesmatophora</taxon>
        <taxon>Heterotrichea</taxon>
        <taxon>Heterotrichida</taxon>
        <taxon>Blepharismidae</taxon>
        <taxon>Blepharisma</taxon>
    </lineage>
</organism>
<keyword evidence="4" id="KW-0206">Cytoskeleton</keyword>
<keyword evidence="5" id="KW-0966">Cell projection</keyword>
<dbReference type="InterPro" id="IPR001564">
    <property type="entry name" value="Nucleoside_diP_kinase"/>
</dbReference>
<dbReference type="InterPro" id="IPR037993">
    <property type="entry name" value="NDPk7B"/>
</dbReference>
<dbReference type="InterPro" id="IPR034907">
    <property type="entry name" value="NDK-like_dom"/>
</dbReference>
<evidence type="ECO:0000313" key="12">
    <source>
        <dbReference type="Proteomes" id="UP001162131"/>
    </source>
</evidence>
<evidence type="ECO:0000256" key="2">
    <source>
        <dbReference type="ARBA" id="ARBA00004245"/>
    </source>
</evidence>
<dbReference type="EMBL" id="CAJZBQ010000005">
    <property type="protein sequence ID" value="CAG9312082.1"/>
    <property type="molecule type" value="Genomic_DNA"/>
</dbReference>
<protein>
    <recommendedName>
        <fullName evidence="10">DM10 domain-containing protein</fullName>
    </recommendedName>
</protein>
<dbReference type="InterPro" id="IPR036850">
    <property type="entry name" value="NDK-like_dom_sf"/>
</dbReference>
<dbReference type="CDD" id="cd04412">
    <property type="entry name" value="NDPk7B"/>
    <property type="match status" value="1"/>
</dbReference>
<dbReference type="InterPro" id="IPR011410">
    <property type="entry name" value="NDPK7"/>
</dbReference>
<evidence type="ECO:0000256" key="9">
    <source>
        <dbReference type="RuleBase" id="RU004011"/>
    </source>
</evidence>
<proteinExistence type="inferred from homology"/>
<dbReference type="FunFam" id="3.30.70.141:FF:000004">
    <property type="entry name" value="Nucleoside diphosphate kinase 7"/>
    <property type="match status" value="1"/>
</dbReference>
<evidence type="ECO:0000256" key="7">
    <source>
        <dbReference type="PIRSR" id="PIRSR036503-51"/>
    </source>
</evidence>
<dbReference type="PANTHER" id="PTHR43109">
    <property type="entry name" value="NUCLEOSIDE DIPHOSPHATE KINASE 7"/>
    <property type="match status" value="1"/>
</dbReference>
<comment type="caution">
    <text evidence="11">The sequence shown here is derived from an EMBL/GenBank/DDBJ whole genome shotgun (WGS) entry which is preliminary data.</text>
</comment>
<evidence type="ECO:0000256" key="6">
    <source>
        <dbReference type="PIRSR" id="PIRSR036503-50"/>
    </source>
</evidence>
<keyword evidence="7" id="KW-0067">ATP-binding</keyword>
<keyword evidence="3" id="KW-0963">Cytoplasm</keyword>
<evidence type="ECO:0000259" key="10">
    <source>
        <dbReference type="PROSITE" id="PS51336"/>
    </source>
</evidence>
<dbReference type="PROSITE" id="PS51374">
    <property type="entry name" value="NDPK_LIKE"/>
    <property type="match status" value="2"/>
</dbReference>
<evidence type="ECO:0000256" key="5">
    <source>
        <dbReference type="ARBA" id="ARBA00023273"/>
    </source>
</evidence>
<comment type="subcellular location">
    <subcellularLocation>
        <location evidence="1">Cell projection</location>
        <location evidence="1">Cilium</location>
    </subcellularLocation>
    <subcellularLocation>
        <location evidence="2">Cytoplasm</location>
        <location evidence="2">Cytoskeleton</location>
    </subcellularLocation>
</comment>
<dbReference type="Proteomes" id="UP001162131">
    <property type="component" value="Unassembled WGS sequence"/>
</dbReference>
<dbReference type="GO" id="GO:0005879">
    <property type="term" value="C:axonemal microtubule"/>
    <property type="evidence" value="ECO:0007669"/>
    <property type="project" value="TreeGrafter"/>
</dbReference>
<dbReference type="Pfam" id="PF00334">
    <property type="entry name" value="NDK"/>
    <property type="match status" value="2"/>
</dbReference>
<dbReference type="PIRSF" id="PIRSF036503">
    <property type="entry name" value="NDK7"/>
    <property type="match status" value="1"/>
</dbReference>
<gene>
    <name evidence="11" type="ORF">BSTOLATCC_MIC5337</name>
</gene>
<name>A0AAU9IFN8_9CILI</name>
<dbReference type="GO" id="GO:0006183">
    <property type="term" value="P:GTP biosynthetic process"/>
    <property type="evidence" value="ECO:0007669"/>
    <property type="project" value="InterPro"/>
</dbReference>
<evidence type="ECO:0000313" key="11">
    <source>
        <dbReference type="EMBL" id="CAG9312082.1"/>
    </source>
</evidence>
<sequence>MYDLKNRRIFLKRSQYPNLTLEDLYLGAAISIYSRQLKVVEYGDNFTKSHFENQRERTFAMIKPDCYNHIGKIIDRIIQEGFKITNIKMHRFTVNQARQLYSEHDGKQFFQDLVNFISSDISVGMELIAGNAISKWKDIIGPANSHTARVDAPQSIRAAYGSDGARNAVHGSESADRAAREIDYFFSLPGNTATYSNCTCCVIKPHALTNAGRIIDMIISEGFEISALQMFNLDKPNAEEFLDVYKGVLPEFSGIVEHFTSGPCIAMEIRQENPVESFREICGPLDPDVARSSKPRSIRAIFGIDRIQNAVHCTDLPEDGLMESEYFFRILSKN</sequence>
<comment type="similarity">
    <text evidence="8 9">Belongs to the NDK family.</text>
</comment>
<dbReference type="AlphaFoldDB" id="A0AAU9IFN8"/>
<accession>A0AAU9IFN8</accession>
<dbReference type="GO" id="GO:0006241">
    <property type="term" value="P:CTP biosynthetic process"/>
    <property type="evidence" value="ECO:0007669"/>
    <property type="project" value="InterPro"/>
</dbReference>
<dbReference type="InterPro" id="IPR006602">
    <property type="entry name" value="DM10_dom"/>
</dbReference>
<dbReference type="PROSITE" id="PS51336">
    <property type="entry name" value="DM10"/>
    <property type="match status" value="1"/>
</dbReference>
<dbReference type="GO" id="GO:0005524">
    <property type="term" value="F:ATP binding"/>
    <property type="evidence" value="ECO:0007669"/>
    <property type="project" value="UniProtKB-KW"/>
</dbReference>
<dbReference type="PANTHER" id="PTHR43109:SF2">
    <property type="entry name" value="NUCLEOSIDE DIPHOSPHATE KINASE 7"/>
    <property type="match status" value="1"/>
</dbReference>
<evidence type="ECO:0000256" key="8">
    <source>
        <dbReference type="PROSITE-ProRule" id="PRU00706"/>
    </source>
</evidence>
<keyword evidence="12" id="KW-1185">Reference proteome</keyword>
<dbReference type="SMART" id="SM00562">
    <property type="entry name" value="NDK"/>
    <property type="match status" value="2"/>
</dbReference>
<evidence type="ECO:0000256" key="3">
    <source>
        <dbReference type="ARBA" id="ARBA00022490"/>
    </source>
</evidence>
<keyword evidence="7" id="KW-0547">Nucleotide-binding</keyword>
<feature type="domain" description="DM10" evidence="10">
    <location>
        <begin position="1"/>
        <end position="55"/>
    </location>
</feature>
<dbReference type="GO" id="GO:0006228">
    <property type="term" value="P:UTP biosynthetic process"/>
    <property type="evidence" value="ECO:0007669"/>
    <property type="project" value="InterPro"/>
</dbReference>
<dbReference type="PRINTS" id="PR01243">
    <property type="entry name" value="NUCDPKINASE"/>
</dbReference>
<dbReference type="GO" id="GO:0004550">
    <property type="term" value="F:nucleoside diphosphate kinase activity"/>
    <property type="evidence" value="ECO:0007669"/>
    <property type="project" value="InterPro"/>
</dbReference>
<evidence type="ECO:0000256" key="1">
    <source>
        <dbReference type="ARBA" id="ARBA00004138"/>
    </source>
</evidence>
<evidence type="ECO:0000256" key="4">
    <source>
        <dbReference type="ARBA" id="ARBA00023212"/>
    </source>
</evidence>
<feature type="active site" description="Pros-phosphohistidine intermediate" evidence="6">
    <location>
        <position position="170"/>
    </location>
</feature>
<dbReference type="Gene3D" id="3.30.70.141">
    <property type="entry name" value="Nucleoside diphosphate kinase-like domain"/>
    <property type="match status" value="2"/>
</dbReference>
<dbReference type="SUPFAM" id="SSF54919">
    <property type="entry name" value="Nucleoside diphosphate kinase, NDK"/>
    <property type="match status" value="2"/>
</dbReference>